<name>A0A0V0QDZ4_PSEPJ</name>
<protein>
    <submittedName>
        <fullName evidence="4">Rhodanese-like domain</fullName>
    </submittedName>
</protein>
<keyword evidence="1" id="KW-0677">Repeat</keyword>
<feature type="domain" description="Rhodanese" evidence="3">
    <location>
        <begin position="47"/>
        <end position="162"/>
    </location>
</feature>
<dbReference type="InterPro" id="IPR051126">
    <property type="entry name" value="Thiosulfate_sulfurtransferase"/>
</dbReference>
<accession>A0A0V0QDZ4</accession>
<keyword evidence="5" id="KW-1185">Reference proteome</keyword>
<dbReference type="SMART" id="SM00450">
    <property type="entry name" value="RHOD"/>
    <property type="match status" value="2"/>
</dbReference>
<evidence type="ECO:0000256" key="2">
    <source>
        <dbReference type="SAM" id="Coils"/>
    </source>
</evidence>
<proteinExistence type="predicted"/>
<dbReference type="Proteomes" id="UP000054937">
    <property type="component" value="Unassembled WGS sequence"/>
</dbReference>
<evidence type="ECO:0000259" key="3">
    <source>
        <dbReference type="PROSITE" id="PS50206"/>
    </source>
</evidence>
<dbReference type="PROSITE" id="PS50206">
    <property type="entry name" value="RHODANESE_3"/>
    <property type="match status" value="2"/>
</dbReference>
<dbReference type="InterPro" id="IPR036873">
    <property type="entry name" value="Rhodanese-like_dom_sf"/>
</dbReference>
<feature type="coiled-coil region" evidence="2">
    <location>
        <begin position="159"/>
        <end position="186"/>
    </location>
</feature>
<dbReference type="OrthoDB" id="566238at2759"/>
<evidence type="ECO:0000313" key="5">
    <source>
        <dbReference type="Proteomes" id="UP000054937"/>
    </source>
</evidence>
<feature type="domain" description="Rhodanese" evidence="3">
    <location>
        <begin position="239"/>
        <end position="333"/>
    </location>
</feature>
<dbReference type="PANTHER" id="PTHR43855">
    <property type="entry name" value="THIOSULFATE SULFURTRANSFERASE"/>
    <property type="match status" value="1"/>
</dbReference>
<comment type="caution">
    <text evidence="4">The sequence shown here is derived from an EMBL/GenBank/DDBJ whole genome shotgun (WGS) entry which is preliminary data.</text>
</comment>
<dbReference type="SUPFAM" id="SSF52821">
    <property type="entry name" value="Rhodanese/Cell cycle control phosphatase"/>
    <property type="match status" value="2"/>
</dbReference>
<dbReference type="PANTHER" id="PTHR43855:SF1">
    <property type="entry name" value="THIOSULFATE SULFURTRANSFERASE"/>
    <property type="match status" value="1"/>
</dbReference>
<evidence type="ECO:0000313" key="4">
    <source>
        <dbReference type="EMBL" id="KRX00433.1"/>
    </source>
</evidence>
<dbReference type="AlphaFoldDB" id="A0A0V0QDZ4"/>
<dbReference type="Pfam" id="PF00581">
    <property type="entry name" value="Rhodanese"/>
    <property type="match status" value="2"/>
</dbReference>
<sequence length="550" mass="65862">MQMLNKLKHLNSSFNSVQFCYQFCYIPKNFLNTYCEPKECHEFYLKNKKNTKFLDFRPQKEYLYSHLPNAVSFYENLEILKDFRKSYEKNHDLREIAQKMEKKLQEAGINQGDQIVVYENSMKMSYYTQVFYFLAKCMGHDKVCILNGGIDGWDYEDFETSSENNLENQQEILNEKQKQKENQQISENEKNAKKIGQKGDFQMNLRCENIIDSQELREILQNKYNSESSGEEEEAKNNQLDNIKIIDVRYQKEYQKSHIPYSINVPLQQFMKVCPLEGVHYKDQKEIKQILHSNNIQETDNIIVYCNKGWRATVFYTELQNAGFKNVKNYIEQKDNFINQIDIRKIQEMIQNQEFQSKKIEKKQQLIHNFYHQKSEVDVENFRNFLDNYENKEQFQKNYVQKLEMKFNNLNFGITTIQAKYQLEIFLRSLEQQLNPFFNLNLQQISDKHIEDGIDKEFQFWNQQFQVWVQNQFKESQQKSQALCINDGNPCLLNNNNIDKDNGGNQLCQYCLQIQEQRNKRINNESIQFGQKVKQFYDTSLRLGLLVSNK</sequence>
<dbReference type="EMBL" id="LDAU01000189">
    <property type="protein sequence ID" value="KRX00433.1"/>
    <property type="molecule type" value="Genomic_DNA"/>
</dbReference>
<evidence type="ECO:0000256" key="1">
    <source>
        <dbReference type="ARBA" id="ARBA00022737"/>
    </source>
</evidence>
<reference evidence="4 5" key="1">
    <citation type="journal article" date="2015" name="Sci. Rep.">
        <title>Genome of the facultative scuticociliatosis pathogen Pseudocohnilembus persalinus provides insight into its virulence through horizontal gene transfer.</title>
        <authorList>
            <person name="Xiong J."/>
            <person name="Wang G."/>
            <person name="Cheng J."/>
            <person name="Tian M."/>
            <person name="Pan X."/>
            <person name="Warren A."/>
            <person name="Jiang C."/>
            <person name="Yuan D."/>
            <person name="Miao W."/>
        </authorList>
    </citation>
    <scope>NUCLEOTIDE SEQUENCE [LARGE SCALE GENOMIC DNA]</scope>
    <source>
        <strain evidence="4">36N120E</strain>
    </source>
</reference>
<dbReference type="InterPro" id="IPR001763">
    <property type="entry name" value="Rhodanese-like_dom"/>
</dbReference>
<dbReference type="InParanoid" id="A0A0V0QDZ4"/>
<feature type="coiled-coil region" evidence="2">
    <location>
        <begin position="343"/>
        <end position="406"/>
    </location>
</feature>
<gene>
    <name evidence="4" type="ORF">PPERSA_03166</name>
</gene>
<dbReference type="Gene3D" id="3.40.250.10">
    <property type="entry name" value="Rhodanese-like domain"/>
    <property type="match status" value="2"/>
</dbReference>
<keyword evidence="2" id="KW-0175">Coiled coil</keyword>
<organism evidence="4 5">
    <name type="scientific">Pseudocohnilembus persalinus</name>
    <name type="common">Ciliate</name>
    <dbReference type="NCBI Taxonomy" id="266149"/>
    <lineage>
        <taxon>Eukaryota</taxon>
        <taxon>Sar</taxon>
        <taxon>Alveolata</taxon>
        <taxon>Ciliophora</taxon>
        <taxon>Intramacronucleata</taxon>
        <taxon>Oligohymenophorea</taxon>
        <taxon>Scuticociliatia</taxon>
        <taxon>Philasterida</taxon>
        <taxon>Pseudocohnilembidae</taxon>
        <taxon>Pseudocohnilembus</taxon>
    </lineage>
</organism>